<dbReference type="InterPro" id="IPR007523">
    <property type="entry name" value="NDUFAF3/AAMDC"/>
</dbReference>
<dbReference type="Proteomes" id="UP000199459">
    <property type="component" value="Unassembled WGS sequence"/>
</dbReference>
<organism evidence="1 2">
    <name type="scientific">Nitrosomonas marina</name>
    <dbReference type="NCBI Taxonomy" id="917"/>
    <lineage>
        <taxon>Bacteria</taxon>
        <taxon>Pseudomonadati</taxon>
        <taxon>Pseudomonadota</taxon>
        <taxon>Betaproteobacteria</taxon>
        <taxon>Nitrosomonadales</taxon>
        <taxon>Nitrosomonadaceae</taxon>
        <taxon>Nitrosomonas</taxon>
    </lineage>
</organism>
<dbReference type="EMBL" id="FOCP01000023">
    <property type="protein sequence ID" value="SEN54927.1"/>
    <property type="molecule type" value="Genomic_DNA"/>
</dbReference>
<proteinExistence type="predicted"/>
<dbReference type="Gene3D" id="3.40.1230.10">
    <property type="entry name" value="MTH938-like"/>
    <property type="match status" value="1"/>
</dbReference>
<evidence type="ECO:0000313" key="2">
    <source>
        <dbReference type="Proteomes" id="UP000199459"/>
    </source>
</evidence>
<accession>A0A1H8HGB3</accession>
<sequence>MKLHLANFDQQNVFSGYGDGYVMINRVRHEQNLIVFPDEIIEQWPVDSVGGLSLEHFDSVLPRKPEIILLGTGTQLKFPDYALMARIIQTGIGFEVMDTQAACRTYNILVEEDRQVAAAIIL</sequence>
<reference evidence="1 2" key="1">
    <citation type="submission" date="2016-10" db="EMBL/GenBank/DDBJ databases">
        <authorList>
            <person name="de Groot N.N."/>
        </authorList>
    </citation>
    <scope>NUCLEOTIDE SEQUENCE [LARGE SCALE GENOMIC DNA]</scope>
    <source>
        <strain evidence="1 2">Nm22</strain>
    </source>
</reference>
<dbReference type="Pfam" id="PF04430">
    <property type="entry name" value="DUF498"/>
    <property type="match status" value="1"/>
</dbReference>
<dbReference type="SUPFAM" id="SSF64076">
    <property type="entry name" value="MTH938-like"/>
    <property type="match status" value="1"/>
</dbReference>
<protein>
    <submittedName>
        <fullName evidence="1">Uncharacterized conserved protein, contains Mth938-like domain</fullName>
    </submittedName>
</protein>
<dbReference type="PANTHER" id="PTHR21192">
    <property type="entry name" value="NUCLEAR PROTEIN E3-3"/>
    <property type="match status" value="1"/>
</dbReference>
<dbReference type="PANTHER" id="PTHR21192:SF2">
    <property type="entry name" value="NADH DEHYDROGENASE [UBIQUINONE] 1 ALPHA SUBCOMPLEX ASSEMBLY FACTOR 3"/>
    <property type="match status" value="1"/>
</dbReference>
<dbReference type="STRING" id="917.SAMN05216326_1199"/>
<dbReference type="CDD" id="cd05560">
    <property type="entry name" value="Xcc1710_like"/>
    <property type="match status" value="1"/>
</dbReference>
<dbReference type="OrthoDB" id="9800373at2"/>
<name>A0A1H8HGB3_9PROT</name>
<gene>
    <name evidence="1" type="ORF">SAMN05216325_12338</name>
</gene>
<dbReference type="InterPro" id="IPR036748">
    <property type="entry name" value="MTH938-like_sf"/>
</dbReference>
<dbReference type="RefSeq" id="WP_090633986.1">
    <property type="nucleotide sequence ID" value="NZ_FOCP01000023.1"/>
</dbReference>
<dbReference type="AlphaFoldDB" id="A0A1H8HGB3"/>
<evidence type="ECO:0000313" key="1">
    <source>
        <dbReference type="EMBL" id="SEN54927.1"/>
    </source>
</evidence>